<dbReference type="EMBL" id="SCWB01000005">
    <property type="protein sequence ID" value="TDM12239.1"/>
    <property type="molecule type" value="Genomic_DNA"/>
</dbReference>
<proteinExistence type="predicted"/>
<dbReference type="OrthoDB" id="2407917at2"/>
<feature type="transmembrane region" description="Helical" evidence="1">
    <location>
        <begin position="165"/>
        <end position="187"/>
    </location>
</feature>
<keyword evidence="3" id="KW-1185">Reference proteome</keyword>
<feature type="transmembrane region" description="Helical" evidence="1">
    <location>
        <begin position="199"/>
        <end position="215"/>
    </location>
</feature>
<evidence type="ECO:0000313" key="3">
    <source>
        <dbReference type="Proteomes" id="UP000294802"/>
    </source>
</evidence>
<evidence type="ECO:0000256" key="1">
    <source>
        <dbReference type="SAM" id="Phobius"/>
    </source>
</evidence>
<dbReference type="Proteomes" id="UP000294802">
    <property type="component" value="Unassembled WGS sequence"/>
</dbReference>
<evidence type="ECO:0000313" key="2">
    <source>
        <dbReference type="EMBL" id="TDM12239.1"/>
    </source>
</evidence>
<name>A0A4R6BV74_9STAP</name>
<keyword evidence="1" id="KW-0812">Transmembrane</keyword>
<dbReference type="PANTHER" id="PTHR41307:SF1">
    <property type="entry name" value="MEMBRANE PROTEIN"/>
    <property type="match status" value="1"/>
</dbReference>
<feature type="transmembrane region" description="Helical" evidence="1">
    <location>
        <begin position="126"/>
        <end position="153"/>
    </location>
</feature>
<sequence length="222" mass="25786">MTILNDMNLEYTKKLQKLTSENRKIFLNVANKIKFNYAKSETAADIVIEDMLDHLLEAQSNGMHAQQFFGQNYQEYAEEIIEELPDTKPIDKLWHFAFIVCLTLSSSLLPFSIIEMIRYLVTGKHIMLHSISFTLNTALFIILLIILISFTLNSMKNNAFREKKSMFIFIVIFSLMVSIPLVLYTVLPIGPKFYLDYRFAIPSELLLLILTIWIYRNKVSPS</sequence>
<feature type="transmembrane region" description="Helical" evidence="1">
    <location>
        <begin position="93"/>
        <end position="114"/>
    </location>
</feature>
<dbReference type="PANTHER" id="PTHR41307">
    <property type="entry name" value="MEMBRANE PROTEIN-RELATED"/>
    <property type="match status" value="1"/>
</dbReference>
<protein>
    <submittedName>
        <fullName evidence="2">DUF1129 family protein</fullName>
    </submittedName>
</protein>
<gene>
    <name evidence="2" type="ORF">ERX29_04015</name>
</gene>
<accession>A0A4R6BV74</accession>
<dbReference type="Gene3D" id="1.10.1900.10">
    <property type="entry name" value="c-terminal domain of poly(a) binding protein"/>
    <property type="match status" value="1"/>
</dbReference>
<dbReference type="SUPFAM" id="SSF158560">
    <property type="entry name" value="BH3980-like"/>
    <property type="match status" value="1"/>
</dbReference>
<organism evidence="2 3">
    <name type="scientific">Macrococcus lamae</name>
    <dbReference type="NCBI Taxonomy" id="198484"/>
    <lineage>
        <taxon>Bacteria</taxon>
        <taxon>Bacillati</taxon>
        <taxon>Bacillota</taxon>
        <taxon>Bacilli</taxon>
        <taxon>Bacillales</taxon>
        <taxon>Staphylococcaceae</taxon>
        <taxon>Macrococcus</taxon>
    </lineage>
</organism>
<keyword evidence="1" id="KW-1133">Transmembrane helix</keyword>
<reference evidence="2 3" key="1">
    <citation type="submission" date="2019-01" db="EMBL/GenBank/DDBJ databases">
        <title>Draft genome sequences of the type strains of six Macrococcus species.</title>
        <authorList>
            <person name="Mazhar S."/>
            <person name="Altermann E."/>
            <person name="Hill C."/>
            <person name="Mcauliffe O."/>
        </authorList>
    </citation>
    <scope>NUCLEOTIDE SEQUENCE [LARGE SCALE GENOMIC DNA]</scope>
    <source>
        <strain evidence="2 3">CCM4815</strain>
    </source>
</reference>
<keyword evidence="1" id="KW-0472">Membrane</keyword>
<dbReference type="AlphaFoldDB" id="A0A4R6BV74"/>
<comment type="caution">
    <text evidence="2">The sequence shown here is derived from an EMBL/GenBank/DDBJ whole genome shotgun (WGS) entry which is preliminary data.</text>
</comment>